<evidence type="ECO:0000256" key="1">
    <source>
        <dbReference type="SAM" id="MobiDB-lite"/>
    </source>
</evidence>
<name>A0AAJ6PCR0_9CYAN</name>
<gene>
    <name evidence="2" type="ORF">QI031_30455</name>
</gene>
<feature type="region of interest" description="Disordered" evidence="1">
    <location>
        <begin position="104"/>
        <end position="209"/>
    </location>
</feature>
<evidence type="ECO:0000313" key="3">
    <source>
        <dbReference type="Proteomes" id="UP001223520"/>
    </source>
</evidence>
<keyword evidence="3" id="KW-1185">Reference proteome</keyword>
<evidence type="ECO:0000313" key="2">
    <source>
        <dbReference type="EMBL" id="WGV29127.1"/>
    </source>
</evidence>
<dbReference type="InterPro" id="IPR036388">
    <property type="entry name" value="WH-like_DNA-bd_sf"/>
</dbReference>
<protein>
    <submittedName>
        <fullName evidence="2">Helix-turn-helix domain-containing protein</fullName>
    </submittedName>
</protein>
<dbReference type="AlphaFoldDB" id="A0AAJ6PCR0"/>
<proteinExistence type="predicted"/>
<dbReference type="EMBL" id="CP124544">
    <property type="protein sequence ID" value="WGV29127.1"/>
    <property type="molecule type" value="Genomic_DNA"/>
</dbReference>
<dbReference type="RefSeq" id="WP_281486322.1">
    <property type="nucleotide sequence ID" value="NZ_CP124544.1"/>
</dbReference>
<feature type="compositionally biased region" description="Gly residues" evidence="1">
    <location>
        <begin position="113"/>
        <end position="125"/>
    </location>
</feature>
<feature type="compositionally biased region" description="Basic and acidic residues" evidence="1">
    <location>
        <begin position="136"/>
        <end position="152"/>
    </location>
</feature>
<dbReference type="Pfam" id="PF13730">
    <property type="entry name" value="HTH_36"/>
    <property type="match status" value="1"/>
</dbReference>
<dbReference type="KEGG" id="hbq:QI031_30455"/>
<keyword evidence="2" id="KW-0614">Plasmid</keyword>
<dbReference type="Gene3D" id="1.10.10.10">
    <property type="entry name" value="Winged helix-like DNA-binding domain superfamily/Winged helix DNA-binding domain"/>
    <property type="match status" value="1"/>
</dbReference>
<accession>A0AAJ6PCR0</accession>
<organism evidence="2 3">
    <name type="scientific">Halotia branconii CENA392</name>
    <dbReference type="NCBI Taxonomy" id="1539056"/>
    <lineage>
        <taxon>Bacteria</taxon>
        <taxon>Bacillati</taxon>
        <taxon>Cyanobacteriota</taxon>
        <taxon>Cyanophyceae</taxon>
        <taxon>Nostocales</taxon>
        <taxon>Nodulariaceae</taxon>
        <taxon>Halotia</taxon>
    </lineage>
</organism>
<dbReference type="Proteomes" id="UP001223520">
    <property type="component" value="Plasmid unnamed1"/>
</dbReference>
<reference evidence="2 3" key="1">
    <citation type="journal article" date="2023" name="Limnol Oceanogr Lett">
        <title>Environmental adaptations by the intertidal Antarctic cyanobacterium Halotia branconii CENA392 as revealed using long-read genome sequencing.</title>
        <authorList>
            <person name="Dextro R.B."/>
            <person name="Delbaje E."/>
            <person name="Freitas P.N.N."/>
            <person name="Geraldes V."/>
            <person name="Pinto E."/>
            <person name="Long P.F."/>
            <person name="Fiore M.F."/>
        </authorList>
    </citation>
    <scope>NUCLEOTIDE SEQUENCE [LARGE SCALE GENOMIC DNA]</scope>
    <source>
        <strain evidence="2 3">CENA392</strain>
        <plasmid evidence="2 3">unnamed1</plasmid>
    </source>
</reference>
<feature type="compositionally biased region" description="Polar residues" evidence="1">
    <location>
        <begin position="192"/>
        <end position="206"/>
    </location>
</feature>
<feature type="compositionally biased region" description="Low complexity" evidence="1">
    <location>
        <begin position="178"/>
        <end position="191"/>
    </location>
</feature>
<sequence length="369" mass="42158">MGFRNGKPSRQFTPIPNSLIRDYSLTDSTFRLICWVASHDENFDISFAIIEKCLGYKRDKIRSAIKNAEQNDYLVRVRDNNSENGTFDWQYYIFTNKEDTRLFRENHQPTGGSSIGGSSIGGSSIGGSSTPYIEEQYEKKQRIKEQREEDSPHPQLNFNLDQENLDEREQTLLTQQPTRRLSQSQQLTSLSKNSESLHQTDKSSCGSIIPGSFDNHEQLNITDLPAVANQQLSSSQVAKLQKYQQLDADGIKLKQPELRDWAALEIAPYIRTYRKSGFILTGGNDISGEFAIYVAKQNCRKGQEPTIALGFNVINKCETDPRHWQKLVAWVVEWQQQRHTGQTANFASVVNQQEQLNRIRQAANTKFEL</sequence>
<geneLocation type="plasmid" evidence="2 3">
    <name>unnamed1</name>
</geneLocation>